<evidence type="ECO:0000313" key="4">
    <source>
        <dbReference type="EMBL" id="GEA32844.1"/>
    </source>
</evidence>
<dbReference type="InterPro" id="IPR018337">
    <property type="entry name" value="Cell_wall/Cho-bd_repeat"/>
</dbReference>
<feature type="repeat" description="Cell wall-binding" evidence="2">
    <location>
        <begin position="144"/>
        <end position="163"/>
    </location>
</feature>
<dbReference type="CDD" id="cd02696">
    <property type="entry name" value="MurNAc-LAA"/>
    <property type="match status" value="1"/>
</dbReference>
<dbReference type="GO" id="GO:0009253">
    <property type="term" value="P:peptidoglycan catabolic process"/>
    <property type="evidence" value="ECO:0007669"/>
    <property type="project" value="InterPro"/>
</dbReference>
<dbReference type="InterPro" id="IPR002508">
    <property type="entry name" value="MurNAc-LAA_cat"/>
</dbReference>
<gene>
    <name evidence="4" type="ORF">CDIOL_37670</name>
</gene>
<evidence type="ECO:0000256" key="2">
    <source>
        <dbReference type="PROSITE-ProRule" id="PRU00591"/>
    </source>
</evidence>
<accession>A0AAV3W793</accession>
<reference evidence="4 5" key="1">
    <citation type="submission" date="2019-06" db="EMBL/GenBank/DDBJ databases">
        <title>Draft genome sequence of Clostridium diolis DSM 15410.</title>
        <authorList>
            <person name="Kobayashi H."/>
            <person name="Tanizawa Y."/>
            <person name="Tohno M."/>
        </authorList>
    </citation>
    <scope>NUCLEOTIDE SEQUENCE [LARGE SCALE GENOMIC DNA]</scope>
    <source>
        <strain evidence="4 5">DSM 15410</strain>
    </source>
</reference>
<sequence>MHIQANEIAKTQDIKLYVEIHINAGGGSGPEVLVFGKSEVANQYASKVSNELSSTLNLPNRGVKTRNLIVLNKTVMPAILVECLFADSDDADKYDPEVIARAIVNGLVSADNSSDGEWKAGWNKNDVGWWYSPDPINKYYYTFKNDWKEIDGEWYIFDDNGYALQDVWYFDESDKAWYTIIREI</sequence>
<dbReference type="SUPFAM" id="SSF53187">
    <property type="entry name" value="Zn-dependent exopeptidases"/>
    <property type="match status" value="1"/>
</dbReference>
<dbReference type="Proteomes" id="UP000325212">
    <property type="component" value="Unassembled WGS sequence"/>
</dbReference>
<proteinExistence type="predicted"/>
<keyword evidence="1" id="KW-0677">Repeat</keyword>
<dbReference type="PROSITE" id="PS51170">
    <property type="entry name" value="CW"/>
    <property type="match status" value="1"/>
</dbReference>
<dbReference type="AlphaFoldDB" id="A0AAV3W793"/>
<dbReference type="Pfam" id="PF01520">
    <property type="entry name" value="Amidase_3"/>
    <property type="match status" value="1"/>
</dbReference>
<feature type="domain" description="MurNAc-LAA" evidence="3">
    <location>
        <begin position="6"/>
        <end position="108"/>
    </location>
</feature>
<comment type="caution">
    <text evidence="4">The sequence shown here is derived from an EMBL/GenBank/DDBJ whole genome shotgun (WGS) entry which is preliminary data.</text>
</comment>
<organism evidence="4 5">
    <name type="scientific">Clostridium diolis</name>
    <dbReference type="NCBI Taxonomy" id="223919"/>
    <lineage>
        <taxon>Bacteria</taxon>
        <taxon>Bacillati</taxon>
        <taxon>Bacillota</taxon>
        <taxon>Clostridia</taxon>
        <taxon>Eubacteriales</taxon>
        <taxon>Clostridiaceae</taxon>
        <taxon>Clostridium</taxon>
    </lineage>
</organism>
<name>A0AAV3W793_9CLOT</name>
<keyword evidence="5" id="KW-1185">Reference proteome</keyword>
<protein>
    <recommendedName>
        <fullName evidence="3">MurNAc-LAA domain-containing protein</fullName>
    </recommendedName>
</protein>
<dbReference type="EMBL" id="BJLA01000016">
    <property type="protein sequence ID" value="GEA32844.1"/>
    <property type="molecule type" value="Genomic_DNA"/>
</dbReference>
<dbReference type="Gene3D" id="2.10.270.10">
    <property type="entry name" value="Cholin Binding"/>
    <property type="match status" value="1"/>
</dbReference>
<evidence type="ECO:0000256" key="1">
    <source>
        <dbReference type="ARBA" id="ARBA00022737"/>
    </source>
</evidence>
<evidence type="ECO:0000313" key="5">
    <source>
        <dbReference type="Proteomes" id="UP000325212"/>
    </source>
</evidence>
<dbReference type="SMART" id="SM00646">
    <property type="entry name" value="Ami_3"/>
    <property type="match status" value="1"/>
</dbReference>
<evidence type="ECO:0000259" key="3">
    <source>
        <dbReference type="SMART" id="SM00646"/>
    </source>
</evidence>
<dbReference type="SUPFAM" id="SSF69360">
    <property type="entry name" value="Cell wall binding repeat"/>
    <property type="match status" value="1"/>
</dbReference>
<dbReference type="Gene3D" id="3.40.630.40">
    <property type="entry name" value="Zn-dependent exopeptidases"/>
    <property type="match status" value="1"/>
</dbReference>
<dbReference type="GO" id="GO:0008745">
    <property type="term" value="F:N-acetylmuramoyl-L-alanine amidase activity"/>
    <property type="evidence" value="ECO:0007669"/>
    <property type="project" value="InterPro"/>
</dbReference>